<protein>
    <submittedName>
        <fullName evidence="1">21016_t:CDS:1</fullName>
    </submittedName>
</protein>
<reference evidence="1" key="1">
    <citation type="submission" date="2021-06" db="EMBL/GenBank/DDBJ databases">
        <authorList>
            <person name="Kallberg Y."/>
            <person name="Tangrot J."/>
            <person name="Rosling A."/>
        </authorList>
    </citation>
    <scope>NUCLEOTIDE SEQUENCE</scope>
    <source>
        <strain evidence="1">MA453B</strain>
    </source>
</reference>
<comment type="caution">
    <text evidence="1">The sequence shown here is derived from an EMBL/GenBank/DDBJ whole genome shotgun (WGS) entry which is preliminary data.</text>
</comment>
<dbReference type="Proteomes" id="UP000789405">
    <property type="component" value="Unassembled WGS sequence"/>
</dbReference>
<keyword evidence="2" id="KW-1185">Reference proteome</keyword>
<evidence type="ECO:0000313" key="1">
    <source>
        <dbReference type="EMBL" id="CAG8775364.1"/>
    </source>
</evidence>
<sequence length="68" mass="7783">KGTHSYTVKEKYKAIELAHHTSNTFAAQTYFLDLTMLGHQGNLFNKNSRRVGSGHHVLFSEEEAQLYE</sequence>
<dbReference type="AlphaFoldDB" id="A0A9N9JCB5"/>
<dbReference type="OrthoDB" id="2412886at2759"/>
<gene>
    <name evidence="1" type="ORF">DERYTH_LOCUS19107</name>
</gene>
<proteinExistence type="predicted"/>
<organism evidence="1 2">
    <name type="scientific">Dentiscutata erythropus</name>
    <dbReference type="NCBI Taxonomy" id="1348616"/>
    <lineage>
        <taxon>Eukaryota</taxon>
        <taxon>Fungi</taxon>
        <taxon>Fungi incertae sedis</taxon>
        <taxon>Mucoromycota</taxon>
        <taxon>Glomeromycotina</taxon>
        <taxon>Glomeromycetes</taxon>
        <taxon>Diversisporales</taxon>
        <taxon>Gigasporaceae</taxon>
        <taxon>Dentiscutata</taxon>
    </lineage>
</organism>
<name>A0A9N9JCB5_9GLOM</name>
<feature type="non-terminal residue" evidence="1">
    <location>
        <position position="1"/>
    </location>
</feature>
<evidence type="ECO:0000313" key="2">
    <source>
        <dbReference type="Proteomes" id="UP000789405"/>
    </source>
</evidence>
<accession>A0A9N9JCB5</accession>
<dbReference type="EMBL" id="CAJVPY010020387">
    <property type="protein sequence ID" value="CAG8775364.1"/>
    <property type="molecule type" value="Genomic_DNA"/>
</dbReference>